<dbReference type="SUPFAM" id="SSF103088">
    <property type="entry name" value="OmpA-like"/>
    <property type="match status" value="1"/>
</dbReference>
<evidence type="ECO:0000259" key="10">
    <source>
        <dbReference type="PROSITE" id="PS51123"/>
    </source>
</evidence>
<feature type="chain" id="PRO_5019816210" description="Peptidoglycan-associated lipoprotein" evidence="9">
    <location>
        <begin position="27"/>
        <end position="169"/>
    </location>
</feature>
<accession>A0A497XJX0</accession>
<feature type="signal peptide" evidence="9">
    <location>
        <begin position="1"/>
        <end position="26"/>
    </location>
</feature>
<organism evidence="11 12">
    <name type="scientific">Sulfurisoma sediminicola</name>
    <dbReference type="NCBI Taxonomy" id="1381557"/>
    <lineage>
        <taxon>Bacteria</taxon>
        <taxon>Pseudomonadati</taxon>
        <taxon>Pseudomonadota</taxon>
        <taxon>Betaproteobacteria</taxon>
        <taxon>Nitrosomonadales</taxon>
        <taxon>Sterolibacteriaceae</taxon>
        <taxon>Sulfurisoma</taxon>
    </lineage>
</organism>
<dbReference type="NCBIfam" id="TIGR02802">
    <property type="entry name" value="Pal_lipo"/>
    <property type="match status" value="1"/>
</dbReference>
<dbReference type="InterPro" id="IPR050330">
    <property type="entry name" value="Bact_OuterMem_StrucFunc"/>
</dbReference>
<dbReference type="PROSITE" id="PS51123">
    <property type="entry name" value="OMPA_2"/>
    <property type="match status" value="1"/>
</dbReference>
<comment type="similarity">
    <text evidence="8">Belongs to the Pal lipoprotein family.</text>
</comment>
<keyword evidence="3 8" id="KW-0472">Membrane</keyword>
<evidence type="ECO:0000313" key="12">
    <source>
        <dbReference type="Proteomes" id="UP000268908"/>
    </source>
</evidence>
<dbReference type="Pfam" id="PF00691">
    <property type="entry name" value="OmpA"/>
    <property type="match status" value="1"/>
</dbReference>
<gene>
    <name evidence="8" type="primary">pal</name>
    <name evidence="11" type="ORF">DFR35_0224</name>
</gene>
<evidence type="ECO:0000256" key="5">
    <source>
        <dbReference type="ARBA" id="ARBA00023237"/>
    </source>
</evidence>
<dbReference type="PANTHER" id="PTHR30329:SF21">
    <property type="entry name" value="LIPOPROTEIN YIAD-RELATED"/>
    <property type="match status" value="1"/>
</dbReference>
<evidence type="ECO:0000256" key="4">
    <source>
        <dbReference type="ARBA" id="ARBA00023139"/>
    </source>
</evidence>
<evidence type="ECO:0000256" key="8">
    <source>
        <dbReference type="HAMAP-Rule" id="MF_02204"/>
    </source>
</evidence>
<comment type="subcellular location">
    <subcellularLocation>
        <location evidence="8">Cell outer membrane</location>
        <topology evidence="8">Lipid-anchor</topology>
    </subcellularLocation>
</comment>
<dbReference type="Gene3D" id="3.30.1330.60">
    <property type="entry name" value="OmpA-like domain"/>
    <property type="match status" value="1"/>
</dbReference>
<evidence type="ECO:0000256" key="9">
    <source>
        <dbReference type="SAM" id="SignalP"/>
    </source>
</evidence>
<dbReference type="CDD" id="cd07185">
    <property type="entry name" value="OmpA_C-like"/>
    <property type="match status" value="1"/>
</dbReference>
<keyword evidence="4 8" id="KW-0564">Palmitate</keyword>
<feature type="domain" description="OmpA-like" evidence="10">
    <location>
        <begin position="50"/>
        <end position="167"/>
    </location>
</feature>
<dbReference type="PANTHER" id="PTHR30329">
    <property type="entry name" value="STATOR ELEMENT OF FLAGELLAR MOTOR COMPLEX"/>
    <property type="match status" value="1"/>
</dbReference>
<dbReference type="HAMAP" id="MF_02204">
    <property type="entry name" value="Pal"/>
    <property type="match status" value="1"/>
</dbReference>
<dbReference type="PRINTS" id="PR01021">
    <property type="entry name" value="OMPADOMAIN"/>
</dbReference>
<dbReference type="PROSITE" id="PS01068">
    <property type="entry name" value="OMPA_1"/>
    <property type="match status" value="1"/>
</dbReference>
<keyword evidence="1 8" id="KW-0132">Cell division</keyword>
<proteinExistence type="inferred from homology"/>
<dbReference type="InterPro" id="IPR039001">
    <property type="entry name" value="Pal"/>
</dbReference>
<dbReference type="EMBL" id="RCCI01000004">
    <property type="protein sequence ID" value="RLJ67675.1"/>
    <property type="molecule type" value="Genomic_DNA"/>
</dbReference>
<keyword evidence="6 8" id="KW-0449">Lipoprotein</keyword>
<dbReference type="GO" id="GO:0051301">
    <property type="term" value="P:cell division"/>
    <property type="evidence" value="ECO:0007669"/>
    <property type="project" value="UniProtKB-UniRule"/>
</dbReference>
<evidence type="ECO:0000256" key="7">
    <source>
        <dbReference type="ARBA" id="ARBA00023306"/>
    </source>
</evidence>
<evidence type="ECO:0000256" key="6">
    <source>
        <dbReference type="ARBA" id="ARBA00023288"/>
    </source>
</evidence>
<dbReference type="Proteomes" id="UP000268908">
    <property type="component" value="Unassembled WGS sequence"/>
</dbReference>
<dbReference type="AlphaFoldDB" id="A0A497XJX0"/>
<sequence>MTPKPYHLGPLLAITLLAACSSVPPAATSASADSAVKPAPAAAAGEAATARSANPPARLSIYFPFDGQVVAERYQQELAAHADYLMHAPRQRATIEGNADERGSREYNLALGQKRAEAVRRALSLRGVADRQIEAISYGEERPQAACHEERCWELNRRADLQVDAAARP</sequence>
<comment type="caution">
    <text evidence="11">The sequence shown here is derived from an EMBL/GenBank/DDBJ whole genome shotgun (WGS) entry which is preliminary data.</text>
</comment>
<dbReference type="RefSeq" id="WP_243642488.1">
    <property type="nucleotide sequence ID" value="NZ_BHVV01000001.1"/>
</dbReference>
<keyword evidence="12" id="KW-1185">Reference proteome</keyword>
<keyword evidence="2 8" id="KW-0732">Signal</keyword>
<keyword evidence="7 8" id="KW-0131">Cell cycle</keyword>
<reference evidence="11 12" key="1">
    <citation type="submission" date="2018-10" db="EMBL/GenBank/DDBJ databases">
        <title>Genomic Encyclopedia of Type Strains, Phase IV (KMG-IV): sequencing the most valuable type-strain genomes for metagenomic binning, comparative biology and taxonomic classification.</title>
        <authorList>
            <person name="Goeker M."/>
        </authorList>
    </citation>
    <scope>NUCLEOTIDE SEQUENCE [LARGE SCALE GENOMIC DNA]</scope>
    <source>
        <strain evidence="11 12">DSM 26916</strain>
    </source>
</reference>
<evidence type="ECO:0000256" key="1">
    <source>
        <dbReference type="ARBA" id="ARBA00022618"/>
    </source>
</evidence>
<name>A0A497XJX0_9PROT</name>
<dbReference type="InterPro" id="IPR006664">
    <property type="entry name" value="OMP_bac"/>
</dbReference>
<protein>
    <recommendedName>
        <fullName evidence="8">Peptidoglycan-associated lipoprotein</fullName>
        <shortName evidence="8">PAL</shortName>
    </recommendedName>
</protein>
<dbReference type="InterPro" id="IPR006665">
    <property type="entry name" value="OmpA-like"/>
</dbReference>
<comment type="subunit">
    <text evidence="8">The Tol-Pal system is composed of five core proteins: the inner membrane proteins TolA, TolQ and TolR, the periplasmic protein TolB and the outer membrane protein Pal. They form a network linking the inner and outer membranes and the peptidoglycan layer.</text>
</comment>
<dbReference type="PROSITE" id="PS51257">
    <property type="entry name" value="PROKAR_LIPOPROTEIN"/>
    <property type="match status" value="1"/>
</dbReference>
<dbReference type="InterPro" id="IPR006690">
    <property type="entry name" value="OMPA-like_CS"/>
</dbReference>
<comment type="function">
    <text evidence="8">Part of the Tol-Pal system, which plays a role in outer membrane invagination during cell division and is important for maintaining outer membrane integrity.</text>
</comment>
<dbReference type="InterPro" id="IPR014169">
    <property type="entry name" value="Pal_lipo_C"/>
</dbReference>
<evidence type="ECO:0000256" key="3">
    <source>
        <dbReference type="ARBA" id="ARBA00023136"/>
    </source>
</evidence>
<dbReference type="GO" id="GO:0009279">
    <property type="term" value="C:cell outer membrane"/>
    <property type="evidence" value="ECO:0007669"/>
    <property type="project" value="UniProtKB-SubCell"/>
</dbReference>
<keyword evidence="5 8" id="KW-0998">Cell outer membrane</keyword>
<evidence type="ECO:0000313" key="11">
    <source>
        <dbReference type="EMBL" id="RLJ67675.1"/>
    </source>
</evidence>
<evidence type="ECO:0000256" key="2">
    <source>
        <dbReference type="ARBA" id="ARBA00022729"/>
    </source>
</evidence>
<dbReference type="InterPro" id="IPR036737">
    <property type="entry name" value="OmpA-like_sf"/>
</dbReference>